<dbReference type="FunFam" id="3.30.2080.10:FF:000001">
    <property type="entry name" value="Alpha-1,2-mannosidase subfamily"/>
    <property type="match status" value="1"/>
</dbReference>
<dbReference type="NCBIfam" id="TIGR01180">
    <property type="entry name" value="aman2_put"/>
    <property type="match status" value="1"/>
</dbReference>
<dbReference type="Gene3D" id="2.70.98.10">
    <property type="match status" value="1"/>
</dbReference>
<dbReference type="Gene3D" id="3.30.2080.10">
    <property type="entry name" value="GH92 mannosidase domain"/>
    <property type="match status" value="1"/>
</dbReference>
<dbReference type="STRING" id="984487.A0A1E4SRA9"/>
<keyword evidence="1" id="KW-0732">Signal</keyword>
<name>A0A1E4SRA9_9ASCO</name>
<accession>A0A1E4SRA9</accession>
<dbReference type="FunFam" id="1.20.1050.60:FF:000002">
    <property type="entry name" value="Glycosyl hydrolase family 92"/>
    <property type="match status" value="1"/>
</dbReference>
<dbReference type="GO" id="GO:0005829">
    <property type="term" value="C:cytosol"/>
    <property type="evidence" value="ECO:0007669"/>
    <property type="project" value="TreeGrafter"/>
</dbReference>
<dbReference type="GO" id="GO:0000224">
    <property type="term" value="F:peptide-N4-(N-acetyl-beta-glucosaminyl)asparagine amidase activity"/>
    <property type="evidence" value="ECO:0007669"/>
    <property type="project" value="TreeGrafter"/>
</dbReference>
<dbReference type="SUPFAM" id="SSF48208">
    <property type="entry name" value="Six-hairpin glycosidases"/>
    <property type="match status" value="1"/>
</dbReference>
<protein>
    <submittedName>
        <fullName evidence="4">Glycoside hydrolase family 92 protein</fullName>
    </submittedName>
</protein>
<feature type="signal peptide" evidence="1">
    <location>
        <begin position="1"/>
        <end position="17"/>
    </location>
</feature>
<dbReference type="InterPro" id="IPR008928">
    <property type="entry name" value="6-hairpin_glycosidase_sf"/>
</dbReference>
<feature type="domain" description="Glycosyl hydrolase family 92" evidence="2">
    <location>
        <begin position="275"/>
        <end position="744"/>
    </location>
</feature>
<dbReference type="OrthoDB" id="449263at2759"/>
<dbReference type="GO" id="GO:0005975">
    <property type="term" value="P:carbohydrate metabolic process"/>
    <property type="evidence" value="ECO:0007669"/>
    <property type="project" value="InterPro"/>
</dbReference>
<keyword evidence="5" id="KW-1185">Reference proteome</keyword>
<dbReference type="Pfam" id="PF17678">
    <property type="entry name" value="Glyco_hydro_92N"/>
    <property type="match status" value="1"/>
</dbReference>
<reference evidence="5" key="1">
    <citation type="submission" date="2016-05" db="EMBL/GenBank/DDBJ databases">
        <title>Comparative genomics of biotechnologically important yeasts.</title>
        <authorList>
            <consortium name="DOE Joint Genome Institute"/>
            <person name="Riley R."/>
            <person name="Haridas S."/>
            <person name="Wolfe K.H."/>
            <person name="Lopes M.R."/>
            <person name="Hittinger C.T."/>
            <person name="Goker M."/>
            <person name="Salamov A."/>
            <person name="Wisecaver J."/>
            <person name="Long T.M."/>
            <person name="Aerts A.L."/>
            <person name="Barry K."/>
            <person name="Choi C."/>
            <person name="Clum A."/>
            <person name="Coughlan A.Y."/>
            <person name="Deshpande S."/>
            <person name="Douglass A.P."/>
            <person name="Hanson S.J."/>
            <person name="Klenk H.-P."/>
            <person name="Labutti K."/>
            <person name="Lapidus A."/>
            <person name="Lindquist E."/>
            <person name="Lipzen A."/>
            <person name="Meier-Kolthoff J.P."/>
            <person name="Ohm R.A."/>
            <person name="Otillar R.P."/>
            <person name="Pangilinan J."/>
            <person name="Peng Y."/>
            <person name="Rokas A."/>
            <person name="Rosa C.A."/>
            <person name="Scheuner C."/>
            <person name="Sibirny A.A."/>
            <person name="Slot J.C."/>
            <person name="Stielow J.B."/>
            <person name="Sun H."/>
            <person name="Kurtzman C.P."/>
            <person name="Blackwell M."/>
            <person name="Grigoriev I.V."/>
            <person name="Jeffries T.W."/>
        </authorList>
    </citation>
    <scope>NUCLEOTIDE SEQUENCE [LARGE SCALE GENOMIC DNA]</scope>
    <source>
        <strain evidence="5">NRRL Y-17324</strain>
    </source>
</reference>
<dbReference type="Pfam" id="PF07971">
    <property type="entry name" value="Glyco_hydro_92"/>
    <property type="match status" value="1"/>
</dbReference>
<dbReference type="GeneID" id="30983318"/>
<dbReference type="InterPro" id="IPR005887">
    <property type="entry name" value="GH92_a_mannosidase_put"/>
</dbReference>
<dbReference type="InterPro" id="IPR014718">
    <property type="entry name" value="GH-type_carb-bd"/>
</dbReference>
<dbReference type="Gene3D" id="1.20.1050.60">
    <property type="entry name" value="alpha-1,2-mannosidase"/>
    <property type="match status" value="1"/>
</dbReference>
<dbReference type="AlphaFoldDB" id="A0A1E4SRA9"/>
<evidence type="ECO:0000259" key="2">
    <source>
        <dbReference type="Pfam" id="PF07971"/>
    </source>
</evidence>
<dbReference type="GO" id="GO:0030246">
    <property type="term" value="F:carbohydrate binding"/>
    <property type="evidence" value="ECO:0007669"/>
    <property type="project" value="InterPro"/>
</dbReference>
<dbReference type="InterPro" id="IPR050883">
    <property type="entry name" value="PNGase"/>
</dbReference>
<evidence type="ECO:0000256" key="1">
    <source>
        <dbReference type="SAM" id="SignalP"/>
    </source>
</evidence>
<dbReference type="GO" id="GO:0005634">
    <property type="term" value="C:nucleus"/>
    <property type="evidence" value="ECO:0007669"/>
    <property type="project" value="TreeGrafter"/>
</dbReference>
<organism evidence="4 5">
    <name type="scientific">Suhomyces tanzawaensis NRRL Y-17324</name>
    <dbReference type="NCBI Taxonomy" id="984487"/>
    <lineage>
        <taxon>Eukaryota</taxon>
        <taxon>Fungi</taxon>
        <taxon>Dikarya</taxon>
        <taxon>Ascomycota</taxon>
        <taxon>Saccharomycotina</taxon>
        <taxon>Pichiomycetes</taxon>
        <taxon>Debaryomycetaceae</taxon>
        <taxon>Suhomyces</taxon>
    </lineage>
</organism>
<evidence type="ECO:0000313" key="5">
    <source>
        <dbReference type="Proteomes" id="UP000094285"/>
    </source>
</evidence>
<feature type="domain" description="Glycosyl hydrolase family 92 N-terminal" evidence="3">
    <location>
        <begin position="30"/>
        <end position="269"/>
    </location>
</feature>
<gene>
    <name evidence="4" type="ORF">CANTADRAFT_45157</name>
</gene>
<sequence>MLLSLITIASLVGSSFQYPINQPKIDPLDYVDLFYGTENGGHMFPGSTRPFGMAKLGVDGIDPSFGDAYSGYTPGGVITGISMMHESGTGGAPEYGLVSQLPIIGDFDPSVEHNLTRSSHDVAKVGYYNFNTTSGIVAEFAAAERSGILKYTFPSGTSPQLLVNGSHHLSAPKRPWWTQYFVNGSITADADLSGYSGHTTLKGGWGDLDAWTLYFAAKFDTSASSVKSYEASKVSENSLQASSTTQDGSFGLVFLWDQNHIVQSKVGISFISADQALKNIDNDLGSDFDLEKTVQDTQKIWQDEVFSKIDISSENATIASYLYTSLYGAHLLPSNRTGENPHWDAPVYYDDWFTIWDTFRCLNPLFNIINPSRGSELVKSLIEIYKHDGYTPDGRSANQNGRTQGGSNSDILMADAYVKGIQGIDWDDAFEAMVKNAEVAPPYWHDSFAPDADTKEGRGALPDWLKYGYVTNNYTRSLTRTIEYSYDDFALSVVAKGLNNQTAYEKYLQRSSNWQKIWNFNATAKGKSYKGFIQPKNADGTFNSTNYDPFDCGKCYWGDLTYEGKAVEYGWAVPWDIETLILFIGGKELFVTRLDDMYKLHGTQEVADVGNEPSFLTPYLYNFVNEQYRSVETVSWIIDTYFTTGSKGLPGNSDAGAMQAWLIFGLLGFYPIAGTPNYLITSPKAKYFSINLDNGNKLEITANGLSEQNKYVQSVTINGAAHNQNWVDHSTLFSKGGSIVFEMTNDPVVWESGTAPPSVGHVDKNN</sequence>
<dbReference type="EMBL" id="KV453909">
    <property type="protein sequence ID" value="ODV82035.1"/>
    <property type="molecule type" value="Genomic_DNA"/>
</dbReference>
<keyword evidence="4" id="KW-0378">Hydrolase</keyword>
<dbReference type="InterPro" id="IPR041371">
    <property type="entry name" value="GH92_N"/>
</dbReference>
<proteinExistence type="predicted"/>
<feature type="chain" id="PRO_5009162919" evidence="1">
    <location>
        <begin position="18"/>
        <end position="766"/>
    </location>
</feature>
<evidence type="ECO:0000313" key="4">
    <source>
        <dbReference type="EMBL" id="ODV82035.1"/>
    </source>
</evidence>
<dbReference type="InterPro" id="IPR012939">
    <property type="entry name" value="Glyco_hydro_92"/>
</dbReference>
<dbReference type="Gene3D" id="1.20.1610.10">
    <property type="entry name" value="alpha-1,2-mannosidases domains"/>
    <property type="match status" value="1"/>
</dbReference>
<dbReference type="PANTHER" id="PTHR12143:SF38">
    <property type="entry name" value="ALPHA-1,2-MANNOSIDASE FAMILY PROTEIN (AFU_ORTHOLOGUE AFUA_5G10520)"/>
    <property type="match status" value="1"/>
</dbReference>
<dbReference type="Proteomes" id="UP000094285">
    <property type="component" value="Unassembled WGS sequence"/>
</dbReference>
<evidence type="ECO:0000259" key="3">
    <source>
        <dbReference type="Pfam" id="PF17678"/>
    </source>
</evidence>
<dbReference type="RefSeq" id="XP_020067157.1">
    <property type="nucleotide sequence ID" value="XM_020209182.1"/>
</dbReference>
<dbReference type="GO" id="GO:0006516">
    <property type="term" value="P:glycoprotein catabolic process"/>
    <property type="evidence" value="ECO:0007669"/>
    <property type="project" value="TreeGrafter"/>
</dbReference>
<dbReference type="PANTHER" id="PTHR12143">
    <property type="entry name" value="PEPTIDE N-GLYCANASE PNGASE -RELATED"/>
    <property type="match status" value="1"/>
</dbReference>